<evidence type="ECO:0000313" key="7">
    <source>
        <dbReference type="EMBL" id="KAB0268378.1"/>
    </source>
</evidence>
<feature type="transmembrane region" description="Helical" evidence="5">
    <location>
        <begin position="38"/>
        <end position="59"/>
    </location>
</feature>
<sequence>MPSGYEAGPVARLKNWARSIKTEVVALYLAARDPRVPWYAKAVAAAVAAYALSPIDLIPDFIPVLGYLDDLILVPLGILLAVWLVPPALMAEFRVTAQDRAERPASKAGMWAIVALWLLAAILLLWIFWPQSGV</sequence>
<dbReference type="GO" id="GO:0012505">
    <property type="term" value="C:endomembrane system"/>
    <property type="evidence" value="ECO:0007669"/>
    <property type="project" value="UniProtKB-SubCell"/>
</dbReference>
<evidence type="ECO:0000256" key="1">
    <source>
        <dbReference type="ARBA" id="ARBA00004127"/>
    </source>
</evidence>
<evidence type="ECO:0000256" key="5">
    <source>
        <dbReference type="SAM" id="Phobius"/>
    </source>
</evidence>
<feature type="transmembrane region" description="Helical" evidence="5">
    <location>
        <begin position="71"/>
        <end position="89"/>
    </location>
</feature>
<comment type="subcellular location">
    <subcellularLocation>
        <location evidence="1">Endomembrane system</location>
        <topology evidence="1">Multi-pass membrane protein</topology>
    </subcellularLocation>
</comment>
<keyword evidence="8" id="KW-1185">Reference proteome</keyword>
<feature type="domain" description="DUF1232" evidence="6">
    <location>
        <begin position="40"/>
        <end position="76"/>
    </location>
</feature>
<gene>
    <name evidence="7" type="ORF">FEZ63_05115</name>
</gene>
<proteinExistence type="predicted"/>
<dbReference type="Proteomes" id="UP000325684">
    <property type="component" value="Unassembled WGS sequence"/>
</dbReference>
<dbReference type="OrthoDB" id="9804184at2"/>
<comment type="caution">
    <text evidence="7">The sequence shown here is derived from an EMBL/GenBank/DDBJ whole genome shotgun (WGS) entry which is preliminary data.</text>
</comment>
<keyword evidence="3 5" id="KW-1133">Transmembrane helix</keyword>
<dbReference type="AlphaFoldDB" id="A0A5N3PF52"/>
<evidence type="ECO:0000259" key="6">
    <source>
        <dbReference type="Pfam" id="PF06803"/>
    </source>
</evidence>
<evidence type="ECO:0000256" key="4">
    <source>
        <dbReference type="ARBA" id="ARBA00023136"/>
    </source>
</evidence>
<accession>A0A5N3PF52</accession>
<dbReference type="InterPro" id="IPR010652">
    <property type="entry name" value="DUF1232"/>
</dbReference>
<keyword evidence="2 5" id="KW-0812">Transmembrane</keyword>
<evidence type="ECO:0000256" key="3">
    <source>
        <dbReference type="ARBA" id="ARBA00022989"/>
    </source>
</evidence>
<keyword evidence="4 5" id="KW-0472">Membrane</keyword>
<feature type="transmembrane region" description="Helical" evidence="5">
    <location>
        <begin position="110"/>
        <end position="129"/>
    </location>
</feature>
<name>A0A5N3PF52_9HYPH</name>
<evidence type="ECO:0000313" key="8">
    <source>
        <dbReference type="Proteomes" id="UP000325684"/>
    </source>
</evidence>
<reference evidence="7 8" key="1">
    <citation type="journal article" date="2019" name="Microorganisms">
        <title>Genome Insights into the Novel Species Microvirga brassicacearum, a Rapeseed Endophyte with Biotechnological Potential.</title>
        <authorList>
            <person name="Jimenez-Gomez A."/>
            <person name="Saati-Santamaria Z."/>
            <person name="Igual J.M."/>
            <person name="Rivas R."/>
            <person name="Mateos P.F."/>
            <person name="Garcia-Fraile P."/>
        </authorList>
    </citation>
    <scope>NUCLEOTIDE SEQUENCE [LARGE SCALE GENOMIC DNA]</scope>
    <source>
        <strain evidence="7 8">CDVBN77</strain>
    </source>
</reference>
<organism evidence="7 8">
    <name type="scientific">Microvirga brassicacearum</name>
    <dbReference type="NCBI Taxonomy" id="2580413"/>
    <lineage>
        <taxon>Bacteria</taxon>
        <taxon>Pseudomonadati</taxon>
        <taxon>Pseudomonadota</taxon>
        <taxon>Alphaproteobacteria</taxon>
        <taxon>Hyphomicrobiales</taxon>
        <taxon>Methylobacteriaceae</taxon>
        <taxon>Microvirga</taxon>
    </lineage>
</organism>
<dbReference type="RefSeq" id="WP_150942560.1">
    <property type="nucleotide sequence ID" value="NZ_VCMV01000006.1"/>
</dbReference>
<evidence type="ECO:0000256" key="2">
    <source>
        <dbReference type="ARBA" id="ARBA00022692"/>
    </source>
</evidence>
<protein>
    <submittedName>
        <fullName evidence="7">DUF1232 domain-containing protein</fullName>
    </submittedName>
</protein>
<dbReference type="Pfam" id="PF06803">
    <property type="entry name" value="DUF1232"/>
    <property type="match status" value="1"/>
</dbReference>
<dbReference type="EMBL" id="VCMV01000006">
    <property type="protein sequence ID" value="KAB0268378.1"/>
    <property type="molecule type" value="Genomic_DNA"/>
</dbReference>